<name>A0A8H3IQM3_9LECA</name>
<feature type="compositionally biased region" description="Polar residues" evidence="1">
    <location>
        <begin position="7"/>
        <end position="19"/>
    </location>
</feature>
<dbReference type="EMBL" id="CAJPDS010000053">
    <property type="protein sequence ID" value="CAF9929785.1"/>
    <property type="molecule type" value="Genomic_DNA"/>
</dbReference>
<dbReference type="AlphaFoldDB" id="A0A8H3IQM3"/>
<keyword evidence="3" id="KW-1185">Reference proteome</keyword>
<evidence type="ECO:0000313" key="3">
    <source>
        <dbReference type="Proteomes" id="UP000664521"/>
    </source>
</evidence>
<organism evidence="2 3">
    <name type="scientific">Heterodermia speciosa</name>
    <dbReference type="NCBI Taxonomy" id="116794"/>
    <lineage>
        <taxon>Eukaryota</taxon>
        <taxon>Fungi</taxon>
        <taxon>Dikarya</taxon>
        <taxon>Ascomycota</taxon>
        <taxon>Pezizomycotina</taxon>
        <taxon>Lecanoromycetes</taxon>
        <taxon>OSLEUM clade</taxon>
        <taxon>Lecanoromycetidae</taxon>
        <taxon>Caliciales</taxon>
        <taxon>Physciaceae</taxon>
        <taxon>Heterodermia</taxon>
    </lineage>
</organism>
<reference evidence="2" key="1">
    <citation type="submission" date="2021-03" db="EMBL/GenBank/DDBJ databases">
        <authorList>
            <person name="Tagirdzhanova G."/>
        </authorList>
    </citation>
    <scope>NUCLEOTIDE SEQUENCE</scope>
</reference>
<feature type="compositionally biased region" description="Basic and acidic residues" evidence="1">
    <location>
        <begin position="112"/>
        <end position="124"/>
    </location>
</feature>
<accession>A0A8H3IQM3</accession>
<evidence type="ECO:0000313" key="2">
    <source>
        <dbReference type="EMBL" id="CAF9929785.1"/>
    </source>
</evidence>
<protein>
    <submittedName>
        <fullName evidence="2">Uncharacterized protein</fullName>
    </submittedName>
</protein>
<sequence length="133" mass="15081">MPRTRAQRQQALTAPTAPSTPEPVRHSNNYVPTKTRFLDLPYELREMIYIHALIVCPASTEEDSSQDVEVPLEPNHRRSSRKPGPTSQIWQTHQRLQRPSIMLLATPKEIHEEGCAHSVRKEHISSPSSGKAE</sequence>
<gene>
    <name evidence="2" type="ORF">HETSPECPRED_007448</name>
</gene>
<evidence type="ECO:0000256" key="1">
    <source>
        <dbReference type="SAM" id="MobiDB-lite"/>
    </source>
</evidence>
<proteinExistence type="predicted"/>
<feature type="region of interest" description="Disordered" evidence="1">
    <location>
        <begin position="1"/>
        <end position="29"/>
    </location>
</feature>
<feature type="region of interest" description="Disordered" evidence="1">
    <location>
        <begin position="60"/>
        <end position="92"/>
    </location>
</feature>
<feature type="region of interest" description="Disordered" evidence="1">
    <location>
        <begin position="112"/>
        <end position="133"/>
    </location>
</feature>
<comment type="caution">
    <text evidence="2">The sequence shown here is derived from an EMBL/GenBank/DDBJ whole genome shotgun (WGS) entry which is preliminary data.</text>
</comment>
<dbReference type="Proteomes" id="UP000664521">
    <property type="component" value="Unassembled WGS sequence"/>
</dbReference>